<proteinExistence type="predicted"/>
<name>A0A8X6PFT4_NEPPI</name>
<organism evidence="1 2">
    <name type="scientific">Nephila pilipes</name>
    <name type="common">Giant wood spider</name>
    <name type="synonym">Nephila maculata</name>
    <dbReference type="NCBI Taxonomy" id="299642"/>
    <lineage>
        <taxon>Eukaryota</taxon>
        <taxon>Metazoa</taxon>
        <taxon>Ecdysozoa</taxon>
        <taxon>Arthropoda</taxon>
        <taxon>Chelicerata</taxon>
        <taxon>Arachnida</taxon>
        <taxon>Araneae</taxon>
        <taxon>Araneomorphae</taxon>
        <taxon>Entelegynae</taxon>
        <taxon>Araneoidea</taxon>
        <taxon>Nephilidae</taxon>
        <taxon>Nephila</taxon>
    </lineage>
</organism>
<dbReference type="EMBL" id="BMAW01068425">
    <property type="protein sequence ID" value="GFT64314.1"/>
    <property type="molecule type" value="Genomic_DNA"/>
</dbReference>
<sequence>MLSQGNHSIPEKAERDIKVEMGNQRIKFLPRIRQDLRNFKEKKECPLTKEERTDTENSGFSREFEDESGYYHTIKTTTTAIS</sequence>
<protein>
    <submittedName>
        <fullName evidence="1">Uncharacterized protein</fullName>
    </submittedName>
</protein>
<dbReference type="Proteomes" id="UP000887013">
    <property type="component" value="Unassembled WGS sequence"/>
</dbReference>
<keyword evidence="2" id="KW-1185">Reference proteome</keyword>
<comment type="caution">
    <text evidence="1">The sequence shown here is derived from an EMBL/GenBank/DDBJ whole genome shotgun (WGS) entry which is preliminary data.</text>
</comment>
<evidence type="ECO:0000313" key="1">
    <source>
        <dbReference type="EMBL" id="GFT64314.1"/>
    </source>
</evidence>
<gene>
    <name evidence="1" type="ORF">NPIL_264021</name>
</gene>
<dbReference type="AlphaFoldDB" id="A0A8X6PFT4"/>
<accession>A0A8X6PFT4</accession>
<evidence type="ECO:0000313" key="2">
    <source>
        <dbReference type="Proteomes" id="UP000887013"/>
    </source>
</evidence>
<reference evidence="1" key="1">
    <citation type="submission" date="2020-08" db="EMBL/GenBank/DDBJ databases">
        <title>Multicomponent nature underlies the extraordinary mechanical properties of spider dragline silk.</title>
        <authorList>
            <person name="Kono N."/>
            <person name="Nakamura H."/>
            <person name="Mori M."/>
            <person name="Yoshida Y."/>
            <person name="Ohtoshi R."/>
            <person name="Malay A.D."/>
            <person name="Moran D.A.P."/>
            <person name="Tomita M."/>
            <person name="Numata K."/>
            <person name="Arakawa K."/>
        </authorList>
    </citation>
    <scope>NUCLEOTIDE SEQUENCE</scope>
</reference>